<reference evidence="5" key="1">
    <citation type="submission" date="2011-04" db="EMBL/GenBank/DDBJ databases">
        <title>Evolution of plant cell wall degrading machinery underlies the functional diversity of forest fungi.</title>
        <authorList>
            <consortium name="US DOE Joint Genome Institute (JGI-PGF)"/>
            <person name="Eastwood D.C."/>
            <person name="Floudas D."/>
            <person name="Binder M."/>
            <person name="Majcherczyk A."/>
            <person name="Schneider P."/>
            <person name="Aerts A."/>
            <person name="Asiegbu F.O."/>
            <person name="Baker S.E."/>
            <person name="Barry K."/>
            <person name="Bendiksby M."/>
            <person name="Blumentritt M."/>
            <person name="Coutinho P.M."/>
            <person name="Cullen D."/>
            <person name="Cullen D."/>
            <person name="Gathman A."/>
            <person name="Goodell B."/>
            <person name="Henrissat B."/>
            <person name="Ihrmark K."/>
            <person name="Kauserud H."/>
            <person name="Kohler A."/>
            <person name="LaButti K."/>
            <person name="Lapidus A."/>
            <person name="Lavin J.L."/>
            <person name="Lee Y.-H."/>
            <person name="Lindquist E."/>
            <person name="Lilly W."/>
            <person name="Lucas S."/>
            <person name="Morin E."/>
            <person name="Murat C."/>
            <person name="Oguiza J.A."/>
            <person name="Park J."/>
            <person name="Pisabarro A.G."/>
            <person name="Riley R."/>
            <person name="Rosling A."/>
            <person name="Salamov A."/>
            <person name="Schmidt O."/>
            <person name="Schmutz J."/>
            <person name="Skrede I."/>
            <person name="Stenlid J."/>
            <person name="Wiebenga A."/>
            <person name="Xie X."/>
            <person name="Kues U."/>
            <person name="Hibbett D.S."/>
            <person name="Hoffmeister D."/>
            <person name="Hogberg N."/>
            <person name="Martin F."/>
            <person name="Grigoriev I.V."/>
            <person name="Watkinson S.C."/>
        </authorList>
    </citation>
    <scope>NUCLEOTIDE SEQUENCE</scope>
    <source>
        <strain evidence="5">S7.9</strain>
    </source>
</reference>
<evidence type="ECO:0000256" key="4">
    <source>
        <dbReference type="ARBA" id="ARBA00022807"/>
    </source>
</evidence>
<keyword evidence="2" id="KW-0645">Protease</keyword>
<evidence type="ECO:0000313" key="5">
    <source>
        <dbReference type="EMBL" id="EGO25476.1"/>
    </source>
</evidence>
<accession>F8NT03</accession>
<evidence type="ECO:0000256" key="2">
    <source>
        <dbReference type="ARBA" id="ARBA00022670"/>
    </source>
</evidence>
<dbReference type="EMBL" id="GL945433">
    <property type="protein sequence ID" value="EGO25476.1"/>
    <property type="molecule type" value="Genomic_DNA"/>
</dbReference>
<dbReference type="AlphaFoldDB" id="F8NT03"/>
<dbReference type="InterPro" id="IPR016125">
    <property type="entry name" value="Peptidase_C15-like"/>
</dbReference>
<comment type="similarity">
    <text evidence="1">Belongs to the peptidase C15 family.</text>
</comment>
<dbReference type="Proteomes" id="UP000008064">
    <property type="component" value="Unassembled WGS sequence"/>
</dbReference>
<organism>
    <name type="scientific">Serpula lacrymans var. lacrymans (strain S7.9)</name>
    <name type="common">Dry rot fungus</name>
    <dbReference type="NCBI Taxonomy" id="578457"/>
    <lineage>
        <taxon>Eukaryota</taxon>
        <taxon>Fungi</taxon>
        <taxon>Dikarya</taxon>
        <taxon>Basidiomycota</taxon>
        <taxon>Agaricomycotina</taxon>
        <taxon>Agaricomycetes</taxon>
        <taxon>Agaricomycetidae</taxon>
        <taxon>Boletales</taxon>
        <taxon>Coniophorineae</taxon>
        <taxon>Serpulaceae</taxon>
        <taxon>Serpula</taxon>
    </lineage>
</organism>
<dbReference type="RefSeq" id="XP_007317598.1">
    <property type="nucleotide sequence ID" value="XM_007317536.1"/>
</dbReference>
<dbReference type="HOGENOM" id="CLU_043960_1_0_1"/>
<evidence type="ECO:0000256" key="3">
    <source>
        <dbReference type="ARBA" id="ARBA00022801"/>
    </source>
</evidence>
<dbReference type="GO" id="GO:0006508">
    <property type="term" value="P:proteolysis"/>
    <property type="evidence" value="ECO:0007669"/>
    <property type="project" value="UniProtKB-KW"/>
</dbReference>
<proteinExistence type="inferred from homology"/>
<evidence type="ECO:0000256" key="1">
    <source>
        <dbReference type="ARBA" id="ARBA00006641"/>
    </source>
</evidence>
<keyword evidence="4" id="KW-0788">Thiol protease</keyword>
<name>F8NT03_SERL9</name>
<keyword evidence="3" id="KW-0378">Hydrolase</keyword>
<dbReference type="Gene3D" id="3.40.630.20">
    <property type="entry name" value="Peptidase C15, pyroglutamyl peptidase I-like"/>
    <property type="match status" value="1"/>
</dbReference>
<evidence type="ECO:0008006" key="6">
    <source>
        <dbReference type="Google" id="ProtNLM"/>
    </source>
</evidence>
<dbReference type="OrthoDB" id="407146at2759"/>
<dbReference type="GeneID" id="18811267"/>
<dbReference type="InterPro" id="IPR036440">
    <property type="entry name" value="Peptidase_C15-like_sf"/>
</dbReference>
<dbReference type="PANTHER" id="PTHR23402">
    <property type="entry name" value="PROTEASE FAMILY C15 PYROGLUTAMYL-PEPTIDASE I-RELATED"/>
    <property type="match status" value="1"/>
</dbReference>
<gene>
    <name evidence="5" type="ORF">SERLADRAFT_387499</name>
</gene>
<dbReference type="KEGG" id="sla:SERLADRAFT_387499"/>
<protein>
    <recommendedName>
        <fullName evidence="6">Peptidase C15, pyroglutamyl peptidase I-like protein</fullName>
    </recommendedName>
</protein>
<sequence>MPAIDSATLQTLKENPIRVLVTGFGPFSRYLENPSWLAVKPLHNTVLNIDVPSEPVVCDDQIVLEQTDEVGQMPRQIHITTLEVPVTYEGVLAIAPGLHARPPVLPTSMDPLYPTIPPPVDGYDLIFHVGVAGRGPLRMERQGHKLGYNMKDSKGCLAPLVRIASDDAKRRPAEPSEAERMERARLGEYALETTTDGGELPKRGFGKGYENFPEEIYTDIDVEKLVQHLKREGIEQIYTSMDAGHYLCDFIYYCSLAEGKRSGMKHDKASKVLFLHCPPVGQPLCTEEVTDAIKRIVVWVCSNSL</sequence>
<dbReference type="PANTHER" id="PTHR23402:SF1">
    <property type="entry name" value="PYROGLUTAMYL-PEPTIDASE I"/>
    <property type="match status" value="1"/>
</dbReference>
<dbReference type="GO" id="GO:0008234">
    <property type="term" value="F:cysteine-type peptidase activity"/>
    <property type="evidence" value="ECO:0007669"/>
    <property type="project" value="UniProtKB-KW"/>
</dbReference>
<dbReference type="SUPFAM" id="SSF53182">
    <property type="entry name" value="Pyrrolidone carboxyl peptidase (pyroglutamate aminopeptidase)"/>
    <property type="match status" value="1"/>
</dbReference>